<dbReference type="Proteomes" id="UP000649604">
    <property type="component" value="Unassembled WGS sequence"/>
</dbReference>
<evidence type="ECO:0000256" key="2">
    <source>
        <dbReference type="ARBA" id="ARBA00022448"/>
    </source>
</evidence>
<dbReference type="InterPro" id="IPR007387">
    <property type="entry name" value="TRAP_DctQ"/>
</dbReference>
<evidence type="ECO:0000256" key="9">
    <source>
        <dbReference type="SAM" id="Phobius"/>
    </source>
</evidence>
<keyword evidence="6 9" id="KW-1133">Transmembrane helix</keyword>
<keyword evidence="7 9" id="KW-0472">Membrane</keyword>
<evidence type="ECO:0000256" key="8">
    <source>
        <dbReference type="ARBA" id="ARBA00038436"/>
    </source>
</evidence>
<keyword evidence="5 9" id="KW-0812">Transmembrane</keyword>
<comment type="similarity">
    <text evidence="8">Belongs to the TRAP transporter small permease family.</text>
</comment>
<dbReference type="GO" id="GO:0015740">
    <property type="term" value="P:C4-dicarboxylate transport"/>
    <property type="evidence" value="ECO:0007669"/>
    <property type="project" value="TreeGrafter"/>
</dbReference>
<evidence type="ECO:0000313" key="11">
    <source>
        <dbReference type="EMBL" id="MBD3324600.1"/>
    </source>
</evidence>
<evidence type="ECO:0000256" key="1">
    <source>
        <dbReference type="ARBA" id="ARBA00004429"/>
    </source>
</evidence>
<gene>
    <name evidence="11" type="ORF">GF339_08450</name>
</gene>
<comment type="caution">
    <text evidence="11">The sequence shown here is derived from an EMBL/GenBank/DDBJ whole genome shotgun (WGS) entry which is preliminary data.</text>
</comment>
<protein>
    <submittedName>
        <fullName evidence="11">TRAP transporter small permease subunit</fullName>
    </submittedName>
</protein>
<evidence type="ECO:0000259" key="10">
    <source>
        <dbReference type="Pfam" id="PF04290"/>
    </source>
</evidence>
<feature type="domain" description="Tripartite ATP-independent periplasmic transporters DctQ component" evidence="10">
    <location>
        <begin position="35"/>
        <end position="162"/>
    </location>
</feature>
<evidence type="ECO:0000256" key="7">
    <source>
        <dbReference type="ARBA" id="ARBA00023136"/>
    </source>
</evidence>
<keyword evidence="2" id="KW-0813">Transport</keyword>
<feature type="transmembrane region" description="Helical" evidence="9">
    <location>
        <begin position="139"/>
        <end position="161"/>
    </location>
</feature>
<evidence type="ECO:0000256" key="3">
    <source>
        <dbReference type="ARBA" id="ARBA00022475"/>
    </source>
</evidence>
<accession>A0A9D5Q5G6</accession>
<feature type="transmembrane region" description="Helical" evidence="9">
    <location>
        <begin position="59"/>
        <end position="76"/>
    </location>
</feature>
<dbReference type="AlphaFoldDB" id="A0A9D5Q5G6"/>
<evidence type="ECO:0000313" key="12">
    <source>
        <dbReference type="Proteomes" id="UP000649604"/>
    </source>
</evidence>
<proteinExistence type="inferred from homology"/>
<dbReference type="PANTHER" id="PTHR35011:SF2">
    <property type="entry name" value="2,3-DIKETO-L-GULONATE TRAP TRANSPORTER SMALL PERMEASE PROTEIN YIAM"/>
    <property type="match status" value="1"/>
</dbReference>
<evidence type="ECO:0000256" key="5">
    <source>
        <dbReference type="ARBA" id="ARBA00022692"/>
    </source>
</evidence>
<dbReference type="GO" id="GO:0022857">
    <property type="term" value="F:transmembrane transporter activity"/>
    <property type="evidence" value="ECO:0007669"/>
    <property type="project" value="TreeGrafter"/>
</dbReference>
<evidence type="ECO:0000256" key="6">
    <source>
        <dbReference type="ARBA" id="ARBA00022989"/>
    </source>
</evidence>
<feature type="transmembrane region" description="Helical" evidence="9">
    <location>
        <begin position="20"/>
        <end position="47"/>
    </location>
</feature>
<keyword evidence="4" id="KW-0997">Cell inner membrane</keyword>
<organism evidence="11 12">
    <name type="scientific">candidate division KSB3 bacterium</name>
    <dbReference type="NCBI Taxonomy" id="2044937"/>
    <lineage>
        <taxon>Bacteria</taxon>
        <taxon>candidate division KSB3</taxon>
    </lineage>
</organism>
<dbReference type="PANTHER" id="PTHR35011">
    <property type="entry name" value="2,3-DIKETO-L-GULONATE TRAP TRANSPORTER SMALL PERMEASE PROTEIN YIAM"/>
    <property type="match status" value="1"/>
</dbReference>
<dbReference type="Pfam" id="PF04290">
    <property type="entry name" value="DctQ"/>
    <property type="match status" value="1"/>
</dbReference>
<dbReference type="GO" id="GO:0005886">
    <property type="term" value="C:plasma membrane"/>
    <property type="evidence" value="ECO:0007669"/>
    <property type="project" value="UniProtKB-SubCell"/>
</dbReference>
<keyword evidence="3" id="KW-1003">Cell membrane</keyword>
<comment type="subcellular location">
    <subcellularLocation>
        <location evidence="1">Cell inner membrane</location>
        <topology evidence="1">Multi-pass membrane protein</topology>
    </subcellularLocation>
</comment>
<dbReference type="EMBL" id="WJJP01000264">
    <property type="protein sequence ID" value="MBD3324600.1"/>
    <property type="molecule type" value="Genomic_DNA"/>
</dbReference>
<evidence type="ECO:0000256" key="4">
    <source>
        <dbReference type="ARBA" id="ARBA00022519"/>
    </source>
</evidence>
<name>A0A9D5Q5G6_9BACT</name>
<feature type="transmembrane region" description="Helical" evidence="9">
    <location>
        <begin position="106"/>
        <end position="127"/>
    </location>
</feature>
<reference evidence="11" key="1">
    <citation type="submission" date="2019-11" db="EMBL/GenBank/DDBJ databases">
        <title>Microbial mats filling the niche in hypersaline microbial mats.</title>
        <authorList>
            <person name="Wong H.L."/>
            <person name="Macleod F.I."/>
            <person name="White R.A. III"/>
            <person name="Burns B.P."/>
        </authorList>
    </citation>
    <scope>NUCLEOTIDE SEQUENCE</scope>
    <source>
        <strain evidence="11">Rbin_158</strain>
    </source>
</reference>
<sequence length="177" mass="19711">MTDDQKQRLTANIHRVADVIAFMTNIGCVLIGAIMTIVVIAGVVARYVMQNPMVWTEEIARMAMIWTAYLGMSIAVRRRGHLGVLYFVQKLPVVLQRVVKLFTDSLILIFLYILIVNGVKMVIAAQIQIEPATGIIMSYPFLIVPLSGVLMMIQHGLVMLVDILRWGTPTSPFEPAA</sequence>
<dbReference type="InterPro" id="IPR055348">
    <property type="entry name" value="DctQ"/>
</dbReference>